<keyword evidence="2" id="KW-1185">Reference proteome</keyword>
<dbReference type="Proteomes" id="UP000479000">
    <property type="component" value="Unassembled WGS sequence"/>
</dbReference>
<name>A0A6H5GYU9_9HEMI</name>
<evidence type="ECO:0000313" key="1">
    <source>
        <dbReference type="EMBL" id="CAB0008521.1"/>
    </source>
</evidence>
<organism evidence="1 2">
    <name type="scientific">Nesidiocoris tenuis</name>
    <dbReference type="NCBI Taxonomy" id="355587"/>
    <lineage>
        <taxon>Eukaryota</taxon>
        <taxon>Metazoa</taxon>
        <taxon>Ecdysozoa</taxon>
        <taxon>Arthropoda</taxon>
        <taxon>Hexapoda</taxon>
        <taxon>Insecta</taxon>
        <taxon>Pterygota</taxon>
        <taxon>Neoptera</taxon>
        <taxon>Paraneoptera</taxon>
        <taxon>Hemiptera</taxon>
        <taxon>Heteroptera</taxon>
        <taxon>Panheteroptera</taxon>
        <taxon>Cimicomorpha</taxon>
        <taxon>Miridae</taxon>
        <taxon>Dicyphina</taxon>
        <taxon>Nesidiocoris</taxon>
    </lineage>
</organism>
<dbReference type="AlphaFoldDB" id="A0A6H5GYU9"/>
<evidence type="ECO:0000313" key="2">
    <source>
        <dbReference type="Proteomes" id="UP000479000"/>
    </source>
</evidence>
<accession>A0A6H5GYU9</accession>
<dbReference type="EMBL" id="CADCXU010020474">
    <property type="protein sequence ID" value="CAB0008521.1"/>
    <property type="molecule type" value="Genomic_DNA"/>
</dbReference>
<sequence>MGRHFPLPGRTDGHRFSRRLWKEQGAGSWRWCLHRRRRRQDSPVGRLERPDGCSSVRVKAQQIRSFTRGEQISKQYLPESSRDDAADHVHDRPSYCHDAEITPILPYRGGRDVRETLGRIRFQRGHRAVPDSSCVAASHQQSRTVAIPSKQSIFMPNTWDRANRVVKVAIDIKYVIRRQKTGVGRGLCCQKNTPSPRPMANAESGTSVGLQRCRHSTKRPGKEFVEV</sequence>
<protein>
    <submittedName>
        <fullName evidence="1">Uncharacterized protein</fullName>
    </submittedName>
</protein>
<proteinExistence type="predicted"/>
<reference evidence="1 2" key="1">
    <citation type="submission" date="2020-02" db="EMBL/GenBank/DDBJ databases">
        <authorList>
            <person name="Ferguson B K."/>
        </authorList>
    </citation>
    <scope>NUCLEOTIDE SEQUENCE [LARGE SCALE GENOMIC DNA]</scope>
</reference>
<gene>
    <name evidence="1" type="ORF">NTEN_LOCUS13767</name>
</gene>